<dbReference type="Gene3D" id="3.90.550.10">
    <property type="entry name" value="Spore Coat Polysaccharide Biosynthesis Protein SpsA, Chain A"/>
    <property type="match status" value="1"/>
</dbReference>
<keyword evidence="2" id="KW-0808">Transferase</keyword>
<dbReference type="RefSeq" id="WP_089381135.1">
    <property type="nucleotide sequence ID" value="NZ_FZNT01000004.1"/>
</dbReference>
<organism evidence="2 3">
    <name type="scientific">Lutibacter agarilyticus</name>
    <dbReference type="NCBI Taxonomy" id="1109740"/>
    <lineage>
        <taxon>Bacteria</taxon>
        <taxon>Pseudomonadati</taxon>
        <taxon>Bacteroidota</taxon>
        <taxon>Flavobacteriia</taxon>
        <taxon>Flavobacteriales</taxon>
        <taxon>Flavobacteriaceae</taxon>
        <taxon>Lutibacter</taxon>
    </lineage>
</organism>
<dbReference type="GO" id="GO:0016758">
    <property type="term" value="F:hexosyltransferase activity"/>
    <property type="evidence" value="ECO:0007669"/>
    <property type="project" value="UniProtKB-ARBA"/>
</dbReference>
<dbReference type="OrthoDB" id="597270at2"/>
<proteinExistence type="predicted"/>
<dbReference type="CDD" id="cd00761">
    <property type="entry name" value="Glyco_tranf_GTA_type"/>
    <property type="match status" value="1"/>
</dbReference>
<feature type="domain" description="Glycosyltransferase 2-like" evidence="1">
    <location>
        <begin position="8"/>
        <end position="135"/>
    </location>
</feature>
<dbReference type="SUPFAM" id="SSF53448">
    <property type="entry name" value="Nucleotide-diphospho-sugar transferases"/>
    <property type="match status" value="1"/>
</dbReference>
<evidence type="ECO:0000313" key="2">
    <source>
        <dbReference type="EMBL" id="SNR49898.1"/>
    </source>
</evidence>
<keyword evidence="3" id="KW-1185">Reference proteome</keyword>
<dbReference type="EMBL" id="FZNT01000004">
    <property type="protein sequence ID" value="SNR49898.1"/>
    <property type="molecule type" value="Genomic_DNA"/>
</dbReference>
<sequence>MDSNINTSIIIPCFNAEDFLERAVESVFIQKLSNFEIILIDNNSKDNTISIINQLVGKHPKIITSIVESKPGAPYARNAGLNLAKGKYIQFLDADDVLFEGKIKRQIELIEQYSSHVVLGSFLKTKGDKYKKFKVNVCNDFWKSFVSSNLGITSANLYLKTKLEEVNGWTIGLSSSQEYELLFKIIKNGGLFTLDQSFNTVIYEPDNSITRTLSPERTIKLIDDYVFLRIAVKRFLQNKNELNKNLNIYIDKCIYRTLIGRQKNNPSYVNEKISSLNLIVPLYYKLIVRLHNLLKK</sequence>
<accession>A0A238WTZ1</accession>
<evidence type="ECO:0000313" key="3">
    <source>
        <dbReference type="Proteomes" id="UP000198384"/>
    </source>
</evidence>
<gene>
    <name evidence="2" type="ORF">SAMN06265371_10411</name>
</gene>
<dbReference type="InterPro" id="IPR001173">
    <property type="entry name" value="Glyco_trans_2-like"/>
</dbReference>
<reference evidence="2 3" key="1">
    <citation type="submission" date="2017-06" db="EMBL/GenBank/DDBJ databases">
        <authorList>
            <person name="Kim H.J."/>
            <person name="Triplett B.A."/>
        </authorList>
    </citation>
    <scope>NUCLEOTIDE SEQUENCE [LARGE SCALE GENOMIC DNA]</scope>
    <source>
        <strain evidence="2 3">DSM 29150</strain>
    </source>
</reference>
<dbReference type="InterPro" id="IPR029044">
    <property type="entry name" value="Nucleotide-diphossugar_trans"/>
</dbReference>
<name>A0A238WTZ1_9FLAO</name>
<dbReference type="PANTHER" id="PTHR22916:SF3">
    <property type="entry name" value="UDP-GLCNAC:BETAGAL BETA-1,3-N-ACETYLGLUCOSAMINYLTRANSFERASE-LIKE PROTEIN 1"/>
    <property type="match status" value="1"/>
</dbReference>
<protein>
    <submittedName>
        <fullName evidence="2">Glycosyltransferase involved in cell wall bisynthesis</fullName>
    </submittedName>
</protein>
<dbReference type="PANTHER" id="PTHR22916">
    <property type="entry name" value="GLYCOSYLTRANSFERASE"/>
    <property type="match status" value="1"/>
</dbReference>
<dbReference type="AlphaFoldDB" id="A0A238WTZ1"/>
<dbReference type="Pfam" id="PF00535">
    <property type="entry name" value="Glycos_transf_2"/>
    <property type="match status" value="1"/>
</dbReference>
<dbReference type="Proteomes" id="UP000198384">
    <property type="component" value="Unassembled WGS sequence"/>
</dbReference>
<evidence type="ECO:0000259" key="1">
    <source>
        <dbReference type="Pfam" id="PF00535"/>
    </source>
</evidence>